<feature type="compositionally biased region" description="Low complexity" evidence="1">
    <location>
        <begin position="79"/>
        <end position="90"/>
    </location>
</feature>
<accession>A0AAD6T2F7</accession>
<proteinExistence type="predicted"/>
<sequence>MHSRADSPPSGVPPSPSDRRTPHPAPPDAAHNRRRHPVPPTSFLGPPFSHPRSPFFFFSQLIGSHACIGIAPPHPTPPQSQSTRPPAAAPHIEAERPPTPHPPPGGALAKHPTAPQNAVKINDDAGADADADDDADDGYEEEGAALIYSMI</sequence>
<evidence type="ECO:0000313" key="3">
    <source>
        <dbReference type="Proteomes" id="UP001218188"/>
    </source>
</evidence>
<dbReference type="Proteomes" id="UP001218188">
    <property type="component" value="Unassembled WGS sequence"/>
</dbReference>
<evidence type="ECO:0000256" key="1">
    <source>
        <dbReference type="SAM" id="MobiDB-lite"/>
    </source>
</evidence>
<feature type="compositionally biased region" description="Acidic residues" evidence="1">
    <location>
        <begin position="125"/>
        <end position="142"/>
    </location>
</feature>
<protein>
    <submittedName>
        <fullName evidence="2">Uncharacterized protein</fullName>
    </submittedName>
</protein>
<dbReference type="EMBL" id="JARJCM010000034">
    <property type="protein sequence ID" value="KAJ7037967.1"/>
    <property type="molecule type" value="Genomic_DNA"/>
</dbReference>
<dbReference type="AlphaFoldDB" id="A0AAD6T2F7"/>
<evidence type="ECO:0000313" key="2">
    <source>
        <dbReference type="EMBL" id="KAJ7037967.1"/>
    </source>
</evidence>
<gene>
    <name evidence="2" type="ORF">C8F04DRAFT_1256477</name>
</gene>
<name>A0AAD6T2F7_9AGAR</name>
<feature type="region of interest" description="Disordered" evidence="1">
    <location>
        <begin position="67"/>
        <end position="142"/>
    </location>
</feature>
<organism evidence="2 3">
    <name type="scientific">Mycena alexandri</name>
    <dbReference type="NCBI Taxonomy" id="1745969"/>
    <lineage>
        <taxon>Eukaryota</taxon>
        <taxon>Fungi</taxon>
        <taxon>Dikarya</taxon>
        <taxon>Basidiomycota</taxon>
        <taxon>Agaricomycotina</taxon>
        <taxon>Agaricomycetes</taxon>
        <taxon>Agaricomycetidae</taxon>
        <taxon>Agaricales</taxon>
        <taxon>Marasmiineae</taxon>
        <taxon>Mycenaceae</taxon>
        <taxon>Mycena</taxon>
    </lineage>
</organism>
<keyword evidence="3" id="KW-1185">Reference proteome</keyword>
<feature type="region of interest" description="Disordered" evidence="1">
    <location>
        <begin position="1"/>
        <end position="50"/>
    </location>
</feature>
<reference evidence="2" key="1">
    <citation type="submission" date="2023-03" db="EMBL/GenBank/DDBJ databases">
        <title>Massive genome expansion in bonnet fungi (Mycena s.s.) driven by repeated elements and novel gene families across ecological guilds.</title>
        <authorList>
            <consortium name="Lawrence Berkeley National Laboratory"/>
            <person name="Harder C.B."/>
            <person name="Miyauchi S."/>
            <person name="Viragh M."/>
            <person name="Kuo A."/>
            <person name="Thoen E."/>
            <person name="Andreopoulos B."/>
            <person name="Lu D."/>
            <person name="Skrede I."/>
            <person name="Drula E."/>
            <person name="Henrissat B."/>
            <person name="Morin E."/>
            <person name="Kohler A."/>
            <person name="Barry K."/>
            <person name="LaButti K."/>
            <person name="Morin E."/>
            <person name="Salamov A."/>
            <person name="Lipzen A."/>
            <person name="Mereny Z."/>
            <person name="Hegedus B."/>
            <person name="Baldrian P."/>
            <person name="Stursova M."/>
            <person name="Weitz H."/>
            <person name="Taylor A."/>
            <person name="Grigoriev I.V."/>
            <person name="Nagy L.G."/>
            <person name="Martin F."/>
            <person name="Kauserud H."/>
        </authorList>
    </citation>
    <scope>NUCLEOTIDE SEQUENCE</scope>
    <source>
        <strain evidence="2">CBHHK200</strain>
    </source>
</reference>
<comment type="caution">
    <text evidence="2">The sequence shown here is derived from an EMBL/GenBank/DDBJ whole genome shotgun (WGS) entry which is preliminary data.</text>
</comment>